<evidence type="ECO:0000256" key="5">
    <source>
        <dbReference type="ARBA" id="ARBA00023157"/>
    </source>
</evidence>
<evidence type="ECO:0000256" key="4">
    <source>
        <dbReference type="ARBA" id="ARBA00022837"/>
    </source>
</evidence>
<keyword evidence="3" id="KW-0677">Repeat</keyword>
<dbReference type="SUPFAM" id="SSF141072">
    <property type="entry name" value="CalX-like"/>
    <property type="match status" value="37"/>
</dbReference>
<feature type="domain" description="Calx-beta" evidence="7">
    <location>
        <begin position="1079"/>
        <end position="1183"/>
    </location>
</feature>
<feature type="domain" description="Calx-beta" evidence="7">
    <location>
        <begin position="2780"/>
        <end position="2890"/>
    </location>
</feature>
<feature type="domain" description="Calx-beta" evidence="7">
    <location>
        <begin position="2555"/>
        <end position="2642"/>
    </location>
</feature>
<evidence type="ECO:0000259" key="8">
    <source>
        <dbReference type="SMART" id="SM00560"/>
    </source>
</evidence>
<reference evidence="10" key="1">
    <citation type="submission" date="2015-02" db="EMBL/GenBank/DDBJ databases">
        <title>Genome sequencing for Strongylocentrotus purpuratus.</title>
        <authorList>
            <person name="Murali S."/>
            <person name="Liu Y."/>
            <person name="Vee V."/>
            <person name="English A."/>
            <person name="Wang M."/>
            <person name="Skinner E."/>
            <person name="Han Y."/>
            <person name="Muzny D.M."/>
            <person name="Worley K.C."/>
            <person name="Gibbs R.A."/>
        </authorList>
    </citation>
    <scope>NUCLEOTIDE SEQUENCE</scope>
</reference>
<dbReference type="InterPro" id="IPR013320">
    <property type="entry name" value="ConA-like_dom_sf"/>
</dbReference>
<feature type="domain" description="Calx-beta" evidence="7">
    <location>
        <begin position="613"/>
        <end position="718"/>
    </location>
</feature>
<feature type="domain" description="Calx-beta" evidence="7">
    <location>
        <begin position="734"/>
        <end position="834"/>
    </location>
</feature>
<feature type="domain" description="Calx-beta" evidence="7">
    <location>
        <begin position="1690"/>
        <end position="1793"/>
    </location>
</feature>
<comment type="subcellular location">
    <subcellularLocation>
        <location evidence="1">Cell projection</location>
        <location evidence="1">Stereocilium</location>
    </subcellularLocation>
</comment>
<feature type="domain" description="Calx-beta" evidence="7">
    <location>
        <begin position="121"/>
        <end position="225"/>
    </location>
</feature>
<feature type="domain" description="Calx-beta" evidence="7">
    <location>
        <begin position="3645"/>
        <end position="3746"/>
    </location>
</feature>
<dbReference type="Pfam" id="PF03736">
    <property type="entry name" value="EPTP"/>
    <property type="match status" value="3"/>
</dbReference>
<reference evidence="9" key="2">
    <citation type="submission" date="2021-01" db="UniProtKB">
        <authorList>
            <consortium name="EnsemblMetazoa"/>
        </authorList>
    </citation>
    <scope>IDENTIFICATION</scope>
</reference>
<sequence>MPCNVCGVLLLLAASVALTQAQTIRFQDTAVSIAEGSVANVRVEKAGASTQQINIAVKIQDQNDDFFEKSTILTFEASDTSSTETASFTSIDDVLPEPAEIFMLTLQVIGNGASIGSPSQAQVTVDDSDDAFGIIAFDMVSPLYVNEDQGSNNPVQFLLRRDAGLFGTVVVNYQISGGPNAASNDLSPVTSSVTFQEGDSAASFIVSVLADQVPENEEVFNIELTSVTGGARLNASASSMQLIIQENDSPLRFAQPLYIFDEDAGNVFVEVLRGLAADGETSLGTVEGSVTVNYYLTPSGAEFGLDYVATNGSITFSSGETRMPINIGILPDSTPELSEDIVITLINPSDNAVIAAPSSTIARILANDDHNGVLSFNSSGSLYIVVDEETTRIVRDFVVVRTGGAFGEVTVGYQVLLNTSQTQESSGIVRFQDGQRSQELTIPISQDSIPEEAEVYIIQLLPETATGGVRVDGVIEGTLVVRDSDDVYGVLQFSSDSDQSILVSPQPRRLQLLLTRSGGRVGDLLVTFNASYVLMDGSLDETENVLESVGSSTTVFLDGTSVHRFEVPVQANAFLSLGAQFFITLVDVSLLSPTPILPPTSPRIGSKVTVSLPITTAIANGEIGFNMFGLAVDVQEPMGPNPYELSLNLTREGTSGEAVVLWRIIDQSGSGNIASEDDYGFPNGSVRFAPGESMQVLTVEILPDELAETDETFGVELYQVFPDNQLLRSEDTIATVTILENDNPGGSFEFSSSTAGPYTISEGGDVIQIQMERTGGSLVQRSVVFSIEGGGSAEFFGAQGLAEFPPGVHTYTITLAAVADDIPELDETFYLTLSPYGTPASKLGNRTMIEITVLSNDDPYGVIEFQDDPALIYIDESTSSSNQTAEFAVVRSRGTFGEASVSWNVQPAGSFFDLIPTQGVVTFGNGESLKFVSVTARNDQIPEGSESFTITVSNPTGGSRLGAPATATLNINKNDDAVFFEDPVNVTVNEPGSVTLTVRRNSTGDSAATVDFRTLPGTALSTRDDFAETSGQLSFPVGVMTASIDLLILDDTEPEDSETFLVQLFNPIGDIVVYGSGIATVTIEANDDPGGVFSFLEPVEDVVTNEESVLNFVVVRERGSFGIVQVNWVITTNTSTPLSDDEDFEEVRGYVEFATSQNQGTITLRTLTDGIPEFNEHFLLTLTSTNGGGRLSTSQSLSASIEILVNDDPYGVLVFSSSSREKDVAEDYYPGDEDLATAIFTVQRLQGTSGSVGAVWELYSDIISGNLPSVIDLLFLGEYNPSNGVTLVTGEQRQYTGTPVYSFNGQILSLMTVPQVYHPSRTDTAAGFTMSAWVRPDQGCDGFIISKVSSASALVTYYGLRLQVPSRTVTYLELEYSTATLTNLALGTTRFDLELTNGAWHFVVVTVDNQRLKANLYIDGIAVGIDLDLAGVVLDGDGQLYVGASRPGNELYTGMLQDVRIYNSVLQEREMMELLNNPVAQDVTPISGTVTFAPGVTSSDLEVNSVQDVEEEGNEVFTLSLMSVRGGAALSDGGDVALLSVLKSDNANGLFGFSGQCTSTNASTSSTEALHFTCEVVRSRGDQGIVTIPWEVRLQSTDMIAEEDFVNASGVVVFGNGVREQTFTFTTVDDLAPEVLEEFIVHLLPYLPFSDDGLIGSTNTSGASIDPTAATNLISIPSSDNPHGLLQFSIGQPPDQADPLLAPALGLVETTVREEEGVARLLVVRAQGLLGDITVEWRTVDGSAVSAGKNPIDFVSAGGRLEFTDQQRSTYISIAIVDNDIAELEKSFQVQLSSPTGGAQIGPASTIQVVILPSDNAYGTFEFDSQSLFVTAVEPQPLQTNDVTLQVIRLGGALGEVMVFWSVTSDPMNPHALVSSDLVNSSGNVTFGVNQMTEDIVINVHPDNVPELDELFNVNLIIVTNGQIGNASQAVLSVLANDDPYGVFVIDPQSRVVMATEESTEVTMQIFRDRGTDGDVEVMYATLNFNEELTNLPAHVRRAEEGKDFEAKQGTVTFMEGQETANITIQLLNDAIPETEESVFVYIISAMITNPAQTRPVDDSPRVGAENIGEVKIIANDNANGVLQLSSNQVYVMEGQSQSVINVTRSAGTFGTVTVKFQTIPGTAEVGIDYSVTSTDVILYDGETTKPLPLEVINDQTPEVAETFRVILLEQITGGAVLGSPDEAEVIIQQSDDPYGNFGFGFSSQIVTEPEEGETRQLSLSVIRSGGTIGVVAVEWQATINGELAVDDVFPTGGTLYFVSNDVTRTFTLNILPDDVPEERENVVLLLVNATAGGVVGDQPEATISVEANDNPHGTVEFALADNRVQETDLQDDIASLRVIRSGGNFGTLEVTYSTETLDLISEATLNGQTPISFYQTPIEGSLRVSKVPYDVSSFSNTLQGCAETCLRQQACGAFEYRAMNMTVLCLLTVSSGTESVDLNTGFMLYVKDSVKTQALYASQAISGVDYEPVTSGTFLIRDGESEGFAQVTILNDTLPEQDETFGLSLMSVRVLNTSPAPLNLPTLGDGQATRVTIENNDDANGVWRLYSNSPEATDGGQMLSIEEQPGLSVSVELVIERGGGNIGEVSISWMISGGTATSGLDYSASGGTLTFTSGQTRQVINIGIRDDDIPEIDEFFSAQLYNPGGGSILGSDSNVTIVILANDFVAGILRFSTLSYIISEGEAFNVTVERSTPGMGEVTLDWSIESSQSLDPALSFRLTNGQIVFQQGELLKEVTLESLPDETPETNENFQIILTDVQTTGVSPTGAASIDPQGASASINIGASDEPHGVFSFAQGSLLVATPEGDRLVQLFVERKYGAIGQVQVSYTISQGALDPTKPANERALNGSDFVGGAGFVDFADGSSSEPISILIYEDEIPELDEVFLVTLNSVELMGSGDVNTPPKLDTTDLVSEVTISANDGTQGVIKFDTVITNIEVSEDVGSVNLTVLRDQGTYGEVSIFIYSQPIGARKGEDYQFDDQVLVFGDGESRKTVTLDIVNDEIPEDDETLELFLNNPTGGLDLGEPIRVIVSITANDDAYGVVYFVGVNTVTIDEPTATSTANSVARFAVLRDRGTFGQIDVPFEVIGGEGDLSPTTGFVTFGPGAQAAVLQISAVTDNIPELGEEFKVFLREPTGGARLGAPTNVTIIIQENDAPYGSLQIFPHGSSSSLVEVEESSGTVYFSVERGGGDISTVTVDVSTQPGTAVAADGDIPVLANTQNITGVGVRSWHSFTSNGESFLLLISNARTDPLTTGVNTDGSEGLPDSSNVMGSMLFRWQGVFIPVQTVETDGAVRASSSTVEGGTTLIAIANMGASGRRQTSSRIYRLDANGSLTVIQDISTVGASDVEFFNLGSDTYLAVTQLRSNNGQSLSNSIVYLWNGLTFIQSSLFNSNGASAIDSFTINGNQYLAVANYYDSSLASYEIMSVVYEWQGGNLVQVQQISSQGATDIQAFTVGSNAYLAIANSRNNAGNTEINSVIYQWSSVTSQFILHQSIPTQGVQSVRVFVTSPEGITHLALANADGPSSVYTWNTFNSRFDLLVTSDPAFDLVSLEVGGSTNPLLAAANYGDGVSDEMSAMLQLTSVAEDSDYVPWSTQLTFTPFDTELTFAVSLLDDIIPEDDQTFSVYLSSPSNGAELGFQSQVAVTIISNDDAHGIIGFAAESLSVQGDERATDTPTVLTVERLGGTAGVVVVEWEATGQLAATDVRPLVGQIEFLDGVSTAPLVITILADDIPELDETSTIRLTRIINPGTTRTDRGATISSSTSAAELRVLANDSPHGVFAWNLESLYTAVDEPEGSQGSRSVTMYMTREQGFTGVVNVYYSTSEAAGLPEIQRAESGSDFAARQNFVTFEDGVDVASVTVNVLPDTDAEGPETFFVNLTSVELVSGQSVSGAQPSIKNGQDVAEVTIRQNDNANGILQLNVTKNADGDVEVYEGSGTSGILNLPVLRTAGAIGTVGVSWLATTVSASTADFNPLSGNITLVNGQRAATISINIVDDRIYEDDERFTVSLHSPAGGAVLGSETSIIVKILKNDSPKGLFGFAFTQESVSESGGPVTFTVERSQGVEGNIDVRWEVEAAGRMDLTPSSGALFFQQGDARKSIILEAIQDNILEGEERFTLSLTSATVDAEISPVSGSATVVILANPDSAGMVSILSDSRNVMIGEPMQGYNGQATIHVTRGAGIFGEVTVNWQISPAGDNAFLETSGQIIFRDRQQNATITIQTLDDSIPELRTTYMLVLASVTGGASIDSASGGSQATIVMVASDNPFGVFEFDLPSEITVSEDDNLVSIPIVRNAGIFGTVQVSYTTTPYSAQEGADFAPSTGALTFSEGVDSLDVTLAILQDAIPEGPEAFWLNITAVRLLAPTNTDYTPINGLQRDMPPVLGSLSVKTVIIGSNDNAEGIVEFDKSLYEVQEDIGTAMIPLVRNAGNFGLVSVSYEVEPLDATPGGVDFLLTSGKITLADGQSEAFIPITIIDDTLKEFSESFNIRLTGTEGGALLGGNLTATVVISKSDGPDGLIGFTLSNLDRVIANPPNDRDLTFTIELSGGLDEYLVGTEVRWRILGPNTDSILQTTEDISTPGGFLQGSVTYGPGQRGSRTFDLQVKSFVGPEVEEMFIVEIYQLVSTGEIDNGRKQARLTVLKYGDPNGIVQFIAESVQPRYFDEPSDGSPSQRVAFPLSRREGLVGDIQVYWEVRDSLGQTITTDMSPTNGTVEFPENIATASILLEVLPDTLPELEEGFTVTLVSADGGAEIDPVLHTSEFFVNANDDPHGIFSVMDESQTIILVGNNRRRLRLTIDRSAGTVGDVQIGYQLQYNDGVTGAYVPSSGSILCRDGETQCEEEVALLNNDVFLAEGSTFTLNLTSVTYMGADTPVIPPSIDSISDSATIVVPEEVANSQVGFSETGIMVDDATLEVTLSIQRLGFYGNVDVTWQMGHKSGDIPAGFMDGAVTPSTGQIRLVQGESTETFTVTLSPTGIDTELFAVHITNVFSNVAGGAMAWDSYDTAKIDPYGIVGFTDSSRQLVVQESDQQVSLVLERAVGTLGSVRITYNTVAYTAVPGEDYTAVTSGAVTLANTQRSATIIVPLLEDLEPELDKIFFVNITGVQRLPIGSGQGISPKLSSIYSTAEVTIEGSNDPYGVISLAPATMATDEAETSSKTLTFTVQRTGGSYGTIRVRAQTVGGGELWQAALVGQVTNMSNTIEQALANSQGQESAEVDADYQLLEEELVLNEGETSTNIYLTVNSDDIPEPDEIFFIYLSQPEGGARIAQGDSDGGLKGFTEVIIRGNDNYNGIIGLTDASLYVTVYEDMNPVAMLTLDRGEAFFENVTRRYGSGMRNESTVVLHPHIYPLTYRSTGGQPTANQRTL</sequence>
<feature type="domain" description="LamG-like jellyroll fold" evidence="8">
    <location>
        <begin position="1326"/>
        <end position="1469"/>
    </location>
</feature>
<keyword evidence="5" id="KW-1015">Disulfide bond</keyword>
<feature type="domain" description="Calx-beta" evidence="7">
    <location>
        <begin position="3923"/>
        <end position="4014"/>
    </location>
</feature>
<dbReference type="Gene3D" id="2.60.40.2030">
    <property type="match status" value="35"/>
</dbReference>
<feature type="domain" description="Calx-beta" evidence="7">
    <location>
        <begin position="4261"/>
        <end position="4361"/>
    </location>
</feature>
<feature type="domain" description="Calx-beta" evidence="7">
    <location>
        <begin position="849"/>
        <end position="953"/>
    </location>
</feature>
<dbReference type="SMART" id="SM00237">
    <property type="entry name" value="Calx_beta"/>
    <property type="match status" value="23"/>
</dbReference>
<dbReference type="RefSeq" id="XP_030832670.1">
    <property type="nucleotide sequence ID" value="XM_030976810.1"/>
</dbReference>
<dbReference type="GeneID" id="578459"/>
<dbReference type="InterPro" id="IPR038081">
    <property type="entry name" value="CalX-like_sf"/>
</dbReference>
<dbReference type="GO" id="GO:0032420">
    <property type="term" value="C:stereocilium"/>
    <property type="evidence" value="ECO:0007669"/>
    <property type="project" value="UniProtKB-SubCell"/>
</dbReference>
<feature type="domain" description="Calx-beta" evidence="7">
    <location>
        <begin position="1538"/>
        <end position="1644"/>
    </location>
</feature>
<organism evidence="9 10">
    <name type="scientific">Strongylocentrotus purpuratus</name>
    <name type="common">Purple sea urchin</name>
    <dbReference type="NCBI Taxonomy" id="7668"/>
    <lineage>
        <taxon>Eukaryota</taxon>
        <taxon>Metazoa</taxon>
        <taxon>Echinodermata</taxon>
        <taxon>Eleutherozoa</taxon>
        <taxon>Echinozoa</taxon>
        <taxon>Echinoidea</taxon>
        <taxon>Euechinoidea</taxon>
        <taxon>Echinacea</taxon>
        <taxon>Camarodonta</taxon>
        <taxon>Echinidea</taxon>
        <taxon>Strongylocentrotidae</taxon>
        <taxon>Strongylocentrotus</taxon>
    </lineage>
</organism>
<accession>A0A7M7N9X8</accession>
<dbReference type="PANTHER" id="PTHR46682:SF1">
    <property type="entry name" value="ADHESION G-PROTEIN COUPLED RECEPTOR V1"/>
    <property type="match status" value="1"/>
</dbReference>
<dbReference type="FunFam" id="2.60.40.2030:FF:000017">
    <property type="entry name" value="Adhesion G protein-coupled receptor V1"/>
    <property type="match status" value="7"/>
</dbReference>
<dbReference type="InterPro" id="IPR005492">
    <property type="entry name" value="EPTP"/>
</dbReference>
<dbReference type="EnsemblMetazoa" id="XM_030976810">
    <property type="protein sequence ID" value="XP_030832670"/>
    <property type="gene ID" value="LOC578459"/>
</dbReference>
<dbReference type="PROSITE" id="PS50912">
    <property type="entry name" value="EAR"/>
    <property type="match status" value="4"/>
</dbReference>
<keyword evidence="10" id="KW-1185">Reference proteome</keyword>
<proteinExistence type="predicted"/>
<feature type="signal peptide" evidence="6">
    <location>
        <begin position="1"/>
        <end position="21"/>
    </location>
</feature>
<feature type="domain" description="Calx-beta" evidence="7">
    <location>
        <begin position="240"/>
        <end position="346"/>
    </location>
</feature>
<evidence type="ECO:0000256" key="1">
    <source>
        <dbReference type="ARBA" id="ARBA00004645"/>
    </source>
</evidence>
<evidence type="ECO:0000259" key="7">
    <source>
        <dbReference type="SMART" id="SM00237"/>
    </source>
</evidence>
<feature type="chain" id="PRO_5029523697" evidence="6">
    <location>
        <begin position="22"/>
        <end position="5370"/>
    </location>
</feature>
<dbReference type="Pfam" id="PF03160">
    <property type="entry name" value="Calx-beta"/>
    <property type="match status" value="34"/>
</dbReference>
<dbReference type="SMART" id="SM00560">
    <property type="entry name" value="LamGL"/>
    <property type="match status" value="1"/>
</dbReference>
<feature type="domain" description="Calx-beta" evidence="7">
    <location>
        <begin position="2070"/>
        <end position="2169"/>
    </location>
</feature>
<evidence type="ECO:0000256" key="2">
    <source>
        <dbReference type="ARBA" id="ARBA00022729"/>
    </source>
</evidence>
<dbReference type="GO" id="GO:0016020">
    <property type="term" value="C:membrane"/>
    <property type="evidence" value="ECO:0007669"/>
    <property type="project" value="InterPro"/>
</dbReference>
<dbReference type="InterPro" id="IPR006558">
    <property type="entry name" value="LamG-like"/>
</dbReference>
<feature type="domain" description="Calx-beta" evidence="7">
    <location>
        <begin position="5004"/>
        <end position="5106"/>
    </location>
</feature>
<feature type="domain" description="Calx-beta" evidence="7">
    <location>
        <begin position="3039"/>
        <end position="3132"/>
    </location>
</feature>
<feature type="domain" description="Calx-beta" evidence="7">
    <location>
        <begin position="2913"/>
        <end position="3015"/>
    </location>
</feature>
<keyword evidence="2 6" id="KW-0732">Signal</keyword>
<dbReference type="Pfam" id="PF13385">
    <property type="entry name" value="Laminin_G_3"/>
    <property type="match status" value="1"/>
</dbReference>
<dbReference type="GO" id="GO:0004930">
    <property type="term" value="F:G protein-coupled receptor activity"/>
    <property type="evidence" value="ECO:0007669"/>
    <property type="project" value="InterPro"/>
</dbReference>
<evidence type="ECO:0000313" key="10">
    <source>
        <dbReference type="Proteomes" id="UP000007110"/>
    </source>
</evidence>
<feature type="domain" description="Calx-beta" evidence="7">
    <location>
        <begin position="360"/>
        <end position="461"/>
    </location>
</feature>
<dbReference type="Proteomes" id="UP000007110">
    <property type="component" value="Unassembled WGS sequence"/>
</dbReference>
<evidence type="ECO:0000313" key="9">
    <source>
        <dbReference type="EnsemblMetazoa" id="XP_030832670"/>
    </source>
</evidence>
<evidence type="ECO:0000256" key="3">
    <source>
        <dbReference type="ARBA" id="ARBA00022737"/>
    </source>
</evidence>
<protein>
    <submittedName>
        <fullName evidence="9">Uncharacterized protein</fullName>
    </submittedName>
</protein>
<dbReference type="SUPFAM" id="SSF49899">
    <property type="entry name" value="Concanavalin A-like lectins/glucanases"/>
    <property type="match status" value="1"/>
</dbReference>
<feature type="domain" description="Calx-beta" evidence="7">
    <location>
        <begin position="4393"/>
        <end position="4494"/>
    </location>
</feature>
<dbReference type="InterPro" id="IPR003644">
    <property type="entry name" value="Calx_beta"/>
</dbReference>
<dbReference type="CTD" id="84059"/>
<evidence type="ECO:0000256" key="6">
    <source>
        <dbReference type="SAM" id="SignalP"/>
    </source>
</evidence>
<dbReference type="InterPro" id="IPR026919">
    <property type="entry name" value="ADGRV1"/>
</dbReference>
<name>A0A7M7N9X8_STRPU</name>
<feature type="domain" description="Calx-beta" evidence="7">
    <location>
        <begin position="4028"/>
        <end position="4125"/>
    </location>
</feature>
<dbReference type="Gene3D" id="2.60.120.200">
    <property type="match status" value="1"/>
</dbReference>
<dbReference type="InterPro" id="IPR009039">
    <property type="entry name" value="EAR"/>
</dbReference>
<dbReference type="PANTHER" id="PTHR46682">
    <property type="entry name" value="ADHESION G-PROTEIN COUPLED RECEPTOR V1"/>
    <property type="match status" value="1"/>
</dbReference>
<feature type="domain" description="Calx-beta" evidence="7">
    <location>
        <begin position="3146"/>
        <end position="3245"/>
    </location>
</feature>
<feature type="domain" description="Calx-beta" evidence="7">
    <location>
        <begin position="1930"/>
        <end position="2044"/>
    </location>
</feature>
<keyword evidence="4" id="KW-0106">Calcium</keyword>
<feature type="domain" description="Calx-beta" evidence="7">
    <location>
        <begin position="967"/>
        <end position="1065"/>
    </location>
</feature>